<name>A0AAE9FBV3_CAEBR</name>
<accession>A0AAE9FBV3</accession>
<feature type="region of interest" description="Disordered" evidence="1">
    <location>
        <begin position="1"/>
        <end position="20"/>
    </location>
</feature>
<reference evidence="2 3" key="1">
    <citation type="submission" date="2022-04" db="EMBL/GenBank/DDBJ databases">
        <title>Chromosome-level reference genomes for two strains of Caenorhabditis briggsae: an improved platform for comparative genomics.</title>
        <authorList>
            <person name="Stevens L."/>
            <person name="Andersen E."/>
        </authorList>
    </citation>
    <scope>NUCLEOTIDE SEQUENCE [LARGE SCALE GENOMIC DNA]</scope>
    <source>
        <strain evidence="2">VX34</strain>
        <tissue evidence="2">Whole-organism</tissue>
    </source>
</reference>
<protein>
    <submittedName>
        <fullName evidence="2">Uncharacterized protein</fullName>
    </submittedName>
</protein>
<dbReference type="Proteomes" id="UP000829354">
    <property type="component" value="Chromosome X"/>
</dbReference>
<evidence type="ECO:0000256" key="1">
    <source>
        <dbReference type="SAM" id="MobiDB-lite"/>
    </source>
</evidence>
<dbReference type="EMBL" id="CP092625">
    <property type="protein sequence ID" value="UMM42429.1"/>
    <property type="molecule type" value="Genomic_DNA"/>
</dbReference>
<evidence type="ECO:0000313" key="3">
    <source>
        <dbReference type="Proteomes" id="UP000829354"/>
    </source>
</evidence>
<proteinExistence type="predicted"/>
<keyword evidence="3" id="KW-1185">Reference proteome</keyword>
<feature type="compositionally biased region" description="Polar residues" evidence="1">
    <location>
        <begin position="1"/>
        <end position="10"/>
    </location>
</feature>
<organism evidence="2 3">
    <name type="scientific">Caenorhabditis briggsae</name>
    <dbReference type="NCBI Taxonomy" id="6238"/>
    <lineage>
        <taxon>Eukaryota</taxon>
        <taxon>Metazoa</taxon>
        <taxon>Ecdysozoa</taxon>
        <taxon>Nematoda</taxon>
        <taxon>Chromadorea</taxon>
        <taxon>Rhabditida</taxon>
        <taxon>Rhabditina</taxon>
        <taxon>Rhabditomorpha</taxon>
        <taxon>Rhabditoidea</taxon>
        <taxon>Rhabditidae</taxon>
        <taxon>Peloderinae</taxon>
        <taxon>Caenorhabditis</taxon>
    </lineage>
</organism>
<dbReference type="AlphaFoldDB" id="A0AAE9FBV3"/>
<sequence>MSSSNSSVNTKLDFDKSDPKPASVYLGSLKEFFKETAPNATVEQKNRLNNLLLSMIQMNLDVFKNQREATFRKVENMKVAVKKMKEKTEEIKKEILQGPTESIDKELSVLIEKRHDLQDLISDMSAACSALDQKMRNEMVQHQEDMEKKEKAHRAEIIEMSAKICELQEKLSS</sequence>
<evidence type="ECO:0000313" key="2">
    <source>
        <dbReference type="EMBL" id="UMM42429.1"/>
    </source>
</evidence>
<gene>
    <name evidence="2" type="ORF">L5515_018265</name>
</gene>